<evidence type="ECO:0000313" key="1">
    <source>
        <dbReference type="EMBL" id="KAJ0174595.1"/>
    </source>
</evidence>
<accession>A0ACC1CSV8</accession>
<sequence length="757" mass="85622">MGDMKYPCPLCCKELFDSKQALITHLANIIENLNCPICDNKWSSVVHLLEHLSLDNCQPDNSNNILSFEPINKLNKRDENNSSKIVFEITDSEIQSSSDQTLEAVEDSALEGSAVNKLYVDLLDKQIIKPSLETQDLQLVKTDDGSRYIIVTNEDSDLTIGNTIVTKQNTDGTISFTSIADVKLESGSEESADNAISEERRDNQECQEEIYSCNTCGVSFTSVLDHIQNYHGDQEFVVEEPEESAGEPHNESSKMDLESAMEEDTTSDKETPRRVITDTGDIIEAPKMIKTEERTVKEERSIKVTTEKDKKVGPKRFVQVNELCDSMVKEIAPSENKKGPYHKVIVKEALTEQGNKVKLLHCMACNIYVSSLTEFKSYPCKALKYVCTHCPVSYENSKSLCAHMKVHKTKPDASVTVTYECTTCGTTFPSNKSLKLHKRMHDPIKSRPIQPPVASADGSEVSVAQYQCNICEKMIPVHYRTIHQNSHKTNDKMNCSVCNKKFSSIEYLEMHMNVHNFDKAPKNNQDKALPYNCLYCYRRFARPHEKVKHERIHTGEKPHSCEICGKSFRVSYCLTLHMRTHTGARPYACPHCPKRFKAHSVYNHHLLTHSEVRAYKCPFCPKAFKTAVQLAGHKNSHTKPFSCQQCNRPFASLYAVRIHTETHARQNNLKFSCLLCGASYARAFALKDHVKQVHKHEADTDNLTGQEEEWMAKEKSDDVKLQPIEHSKDLSEENIGSFNGYSGESSHALTVISTQCQ</sequence>
<reference evidence="1 2" key="1">
    <citation type="journal article" date="2021" name="Front. Genet.">
        <title>Chromosome-Level Genome Assembly Reveals Significant Gene Expansion in the Toll and IMD Signaling Pathways of Dendrolimus kikuchii.</title>
        <authorList>
            <person name="Zhou J."/>
            <person name="Wu P."/>
            <person name="Xiong Z."/>
            <person name="Liu N."/>
            <person name="Zhao N."/>
            <person name="Ji M."/>
            <person name="Qiu Y."/>
            <person name="Yang B."/>
        </authorList>
    </citation>
    <scope>NUCLEOTIDE SEQUENCE [LARGE SCALE GENOMIC DNA]</scope>
    <source>
        <strain evidence="1">Ann1</strain>
    </source>
</reference>
<dbReference type="EMBL" id="CM034403">
    <property type="protein sequence ID" value="KAJ0174595.1"/>
    <property type="molecule type" value="Genomic_DNA"/>
</dbReference>
<organism evidence="1 2">
    <name type="scientific">Dendrolimus kikuchii</name>
    <dbReference type="NCBI Taxonomy" id="765133"/>
    <lineage>
        <taxon>Eukaryota</taxon>
        <taxon>Metazoa</taxon>
        <taxon>Ecdysozoa</taxon>
        <taxon>Arthropoda</taxon>
        <taxon>Hexapoda</taxon>
        <taxon>Insecta</taxon>
        <taxon>Pterygota</taxon>
        <taxon>Neoptera</taxon>
        <taxon>Endopterygota</taxon>
        <taxon>Lepidoptera</taxon>
        <taxon>Glossata</taxon>
        <taxon>Ditrysia</taxon>
        <taxon>Bombycoidea</taxon>
        <taxon>Lasiocampidae</taxon>
        <taxon>Dendrolimus</taxon>
    </lineage>
</organism>
<keyword evidence="2" id="KW-1185">Reference proteome</keyword>
<protein>
    <submittedName>
        <fullName evidence="1">Uncharacterized protein</fullName>
    </submittedName>
</protein>
<gene>
    <name evidence="1" type="ORF">K1T71_009703</name>
</gene>
<comment type="caution">
    <text evidence="1">The sequence shown here is derived from an EMBL/GenBank/DDBJ whole genome shotgun (WGS) entry which is preliminary data.</text>
</comment>
<name>A0ACC1CSV8_9NEOP</name>
<evidence type="ECO:0000313" key="2">
    <source>
        <dbReference type="Proteomes" id="UP000824533"/>
    </source>
</evidence>
<dbReference type="Proteomes" id="UP000824533">
    <property type="component" value="Linkage Group LG17"/>
</dbReference>
<proteinExistence type="predicted"/>